<dbReference type="PANTHER" id="PTHR44757:SF2">
    <property type="entry name" value="BIOFILM ARCHITECTURE MAINTENANCE PROTEIN MBAA"/>
    <property type="match status" value="1"/>
</dbReference>
<dbReference type="InterPro" id="IPR043128">
    <property type="entry name" value="Rev_trsase/Diguanyl_cyclase"/>
</dbReference>
<evidence type="ECO:0000259" key="3">
    <source>
        <dbReference type="PROSITE" id="PS50113"/>
    </source>
</evidence>
<dbReference type="NCBIfam" id="TIGR00229">
    <property type="entry name" value="sensory_box"/>
    <property type="match status" value="1"/>
</dbReference>
<feature type="coiled-coil region" evidence="1">
    <location>
        <begin position="309"/>
        <end position="343"/>
    </location>
</feature>
<evidence type="ECO:0000313" key="6">
    <source>
        <dbReference type="Proteomes" id="UP001501671"/>
    </source>
</evidence>
<dbReference type="PANTHER" id="PTHR44757">
    <property type="entry name" value="DIGUANYLATE CYCLASE DGCP"/>
    <property type="match status" value="1"/>
</dbReference>
<dbReference type="Pfam" id="PF01590">
    <property type="entry name" value="GAF"/>
    <property type="match status" value="1"/>
</dbReference>
<dbReference type="SUPFAM" id="SSF55073">
    <property type="entry name" value="Nucleotide cyclase"/>
    <property type="match status" value="1"/>
</dbReference>
<feature type="domain" description="GGDEF" evidence="4">
    <location>
        <begin position="371"/>
        <end position="505"/>
    </location>
</feature>
<dbReference type="SMART" id="SM00065">
    <property type="entry name" value="GAF"/>
    <property type="match status" value="1"/>
</dbReference>
<organism evidence="5 6">
    <name type="scientific">Pigmentiphaga soli</name>
    <dbReference type="NCBI Taxonomy" id="1007095"/>
    <lineage>
        <taxon>Bacteria</taxon>
        <taxon>Pseudomonadati</taxon>
        <taxon>Pseudomonadota</taxon>
        <taxon>Betaproteobacteria</taxon>
        <taxon>Burkholderiales</taxon>
        <taxon>Alcaligenaceae</taxon>
        <taxon>Pigmentiphaga</taxon>
    </lineage>
</organism>
<protein>
    <recommendedName>
        <fullName evidence="7">Diguanylate cyclase</fullName>
    </recommendedName>
</protein>
<keyword evidence="1" id="KW-0175">Coiled coil</keyword>
<dbReference type="Gene3D" id="3.30.450.40">
    <property type="match status" value="1"/>
</dbReference>
<feature type="domain" description="PAC" evidence="3">
    <location>
        <begin position="255"/>
        <end position="307"/>
    </location>
</feature>
<evidence type="ECO:0000259" key="4">
    <source>
        <dbReference type="PROSITE" id="PS50887"/>
    </source>
</evidence>
<dbReference type="InterPro" id="IPR003018">
    <property type="entry name" value="GAF"/>
</dbReference>
<dbReference type="InterPro" id="IPR052155">
    <property type="entry name" value="Biofilm_reg_signaling"/>
</dbReference>
<evidence type="ECO:0000256" key="1">
    <source>
        <dbReference type="SAM" id="Coils"/>
    </source>
</evidence>
<dbReference type="InterPro" id="IPR000160">
    <property type="entry name" value="GGDEF_dom"/>
</dbReference>
<dbReference type="EMBL" id="BAABFO010000013">
    <property type="protein sequence ID" value="GAA4335137.1"/>
    <property type="molecule type" value="Genomic_DNA"/>
</dbReference>
<evidence type="ECO:0000313" key="5">
    <source>
        <dbReference type="EMBL" id="GAA4335137.1"/>
    </source>
</evidence>
<feature type="domain" description="PAS" evidence="2">
    <location>
        <begin position="181"/>
        <end position="251"/>
    </location>
</feature>
<dbReference type="InterPro" id="IPR013655">
    <property type="entry name" value="PAS_fold_3"/>
</dbReference>
<reference evidence="6" key="1">
    <citation type="journal article" date="2019" name="Int. J. Syst. Evol. Microbiol.">
        <title>The Global Catalogue of Microorganisms (GCM) 10K type strain sequencing project: providing services to taxonomists for standard genome sequencing and annotation.</title>
        <authorList>
            <consortium name="The Broad Institute Genomics Platform"/>
            <consortium name="The Broad Institute Genome Sequencing Center for Infectious Disease"/>
            <person name="Wu L."/>
            <person name="Ma J."/>
        </authorList>
    </citation>
    <scope>NUCLEOTIDE SEQUENCE [LARGE SCALE GENOMIC DNA]</scope>
    <source>
        <strain evidence="6">JCM 17666</strain>
    </source>
</reference>
<dbReference type="Gene3D" id="3.30.70.270">
    <property type="match status" value="1"/>
</dbReference>
<dbReference type="InterPro" id="IPR029787">
    <property type="entry name" value="Nucleotide_cyclase"/>
</dbReference>
<dbReference type="Pfam" id="PF00990">
    <property type="entry name" value="GGDEF"/>
    <property type="match status" value="1"/>
</dbReference>
<dbReference type="SUPFAM" id="SSF55785">
    <property type="entry name" value="PYP-like sensor domain (PAS domain)"/>
    <property type="match status" value="1"/>
</dbReference>
<proteinExistence type="predicted"/>
<evidence type="ECO:0008006" key="7">
    <source>
        <dbReference type="Google" id="ProtNLM"/>
    </source>
</evidence>
<dbReference type="PROSITE" id="PS50112">
    <property type="entry name" value="PAS"/>
    <property type="match status" value="1"/>
</dbReference>
<dbReference type="CDD" id="cd00130">
    <property type="entry name" value="PAS"/>
    <property type="match status" value="1"/>
</dbReference>
<dbReference type="InterPro" id="IPR029016">
    <property type="entry name" value="GAF-like_dom_sf"/>
</dbReference>
<evidence type="ECO:0000259" key="2">
    <source>
        <dbReference type="PROSITE" id="PS50112"/>
    </source>
</evidence>
<sequence>MPFLLATPTAEEPRELLRALELLDAQPDPMFDLVARMAAHALGVPIVLVTLRDGDRLWLKSRIGLDLADIPLDVAFCRHCIESDSPLVLADARDDPRFADHPMVRGIPGIRFYASFPLHSIGGLVLGTLSAIDTVPRRATQRELDFLDDAARLLRHDLRRREEALRIRLSHERSFADGLDSETRLRSVFEGAAMGIALVAPDGGWIDVNDALCEIIGYGADELHGLTFQDITHPDDLQADLAQLQRLAAGEIDRYALEKRYIRKDGGIVWANLTVTARRTAQGRLSYYISIVENIDARIQAQAALQALQQTLEQRVAQRTAELRQANARLEALTGEREREARQDVLTGLPNRRAFQEILPQALEQADRSGGTVHVLFIDLDGFKAINDTLGHAYGDLLLREVARRLTATLRPSDIIARLDGDEFVVIAGNEPGPDETDLLARRLLQAIAAPIRFDGREAAVSASIGIASYHPHDTTTPVELLRTADMGMYAAKRGGKNRYCFGPA</sequence>
<dbReference type="RefSeq" id="WP_345250478.1">
    <property type="nucleotide sequence ID" value="NZ_BAABFO010000013.1"/>
</dbReference>
<dbReference type="SMART" id="SM00091">
    <property type="entry name" value="PAS"/>
    <property type="match status" value="1"/>
</dbReference>
<comment type="caution">
    <text evidence="5">The sequence shown here is derived from an EMBL/GenBank/DDBJ whole genome shotgun (WGS) entry which is preliminary data.</text>
</comment>
<dbReference type="PROSITE" id="PS50887">
    <property type="entry name" value="GGDEF"/>
    <property type="match status" value="1"/>
</dbReference>
<dbReference type="InterPro" id="IPR001610">
    <property type="entry name" value="PAC"/>
</dbReference>
<dbReference type="SMART" id="SM00267">
    <property type="entry name" value="GGDEF"/>
    <property type="match status" value="1"/>
</dbReference>
<dbReference type="InterPro" id="IPR000700">
    <property type="entry name" value="PAS-assoc_C"/>
</dbReference>
<gene>
    <name evidence="5" type="ORF">GCM10023144_28040</name>
</gene>
<dbReference type="SMART" id="SM00086">
    <property type="entry name" value="PAC"/>
    <property type="match status" value="1"/>
</dbReference>
<accession>A0ABP8H6S6</accession>
<name>A0ABP8H6S6_9BURK</name>
<dbReference type="Pfam" id="PF08447">
    <property type="entry name" value="PAS_3"/>
    <property type="match status" value="1"/>
</dbReference>
<dbReference type="CDD" id="cd01949">
    <property type="entry name" value="GGDEF"/>
    <property type="match status" value="1"/>
</dbReference>
<dbReference type="PROSITE" id="PS50113">
    <property type="entry name" value="PAC"/>
    <property type="match status" value="1"/>
</dbReference>
<dbReference type="InterPro" id="IPR035965">
    <property type="entry name" value="PAS-like_dom_sf"/>
</dbReference>
<dbReference type="Gene3D" id="3.30.450.20">
    <property type="entry name" value="PAS domain"/>
    <property type="match status" value="1"/>
</dbReference>
<dbReference type="Proteomes" id="UP001501671">
    <property type="component" value="Unassembled WGS sequence"/>
</dbReference>
<dbReference type="NCBIfam" id="TIGR00254">
    <property type="entry name" value="GGDEF"/>
    <property type="match status" value="1"/>
</dbReference>
<keyword evidence="6" id="KW-1185">Reference proteome</keyword>
<dbReference type="InterPro" id="IPR000014">
    <property type="entry name" value="PAS"/>
</dbReference>
<dbReference type="SUPFAM" id="SSF55781">
    <property type="entry name" value="GAF domain-like"/>
    <property type="match status" value="1"/>
</dbReference>